<feature type="non-terminal residue" evidence="2">
    <location>
        <position position="132"/>
    </location>
</feature>
<dbReference type="Gene3D" id="3.90.550.10">
    <property type="entry name" value="Spore Coat Polysaccharide Biosynthesis Protein SpsA, Chain A"/>
    <property type="match status" value="1"/>
</dbReference>
<dbReference type="PANTHER" id="PTHR43685">
    <property type="entry name" value="GLYCOSYLTRANSFERASE"/>
    <property type="match status" value="1"/>
</dbReference>
<proteinExistence type="predicted"/>
<dbReference type="SUPFAM" id="SSF53448">
    <property type="entry name" value="Nucleotide-diphospho-sugar transferases"/>
    <property type="match status" value="1"/>
</dbReference>
<reference evidence="2" key="1">
    <citation type="submission" date="2018-05" db="EMBL/GenBank/DDBJ databases">
        <authorList>
            <person name="Lanie J.A."/>
            <person name="Ng W.-L."/>
            <person name="Kazmierczak K.M."/>
            <person name="Andrzejewski T.M."/>
            <person name="Davidsen T.M."/>
            <person name="Wayne K.J."/>
            <person name="Tettelin H."/>
            <person name="Glass J.I."/>
            <person name="Rusch D."/>
            <person name="Podicherti R."/>
            <person name="Tsui H.-C.T."/>
            <person name="Winkler M.E."/>
        </authorList>
    </citation>
    <scope>NUCLEOTIDE SEQUENCE</scope>
</reference>
<name>A0A382K4S5_9ZZZZ</name>
<dbReference type="AlphaFoldDB" id="A0A382K4S5"/>
<dbReference type="CDD" id="cd00761">
    <property type="entry name" value="Glyco_tranf_GTA_type"/>
    <property type="match status" value="1"/>
</dbReference>
<organism evidence="2">
    <name type="scientific">marine metagenome</name>
    <dbReference type="NCBI Taxonomy" id="408172"/>
    <lineage>
        <taxon>unclassified sequences</taxon>
        <taxon>metagenomes</taxon>
        <taxon>ecological metagenomes</taxon>
    </lineage>
</organism>
<evidence type="ECO:0000259" key="1">
    <source>
        <dbReference type="Pfam" id="PF00535"/>
    </source>
</evidence>
<dbReference type="EMBL" id="UINC01078184">
    <property type="protein sequence ID" value="SVC19016.1"/>
    <property type="molecule type" value="Genomic_DNA"/>
</dbReference>
<accession>A0A382K4S5</accession>
<feature type="domain" description="Glycosyltransferase 2-like" evidence="1">
    <location>
        <begin position="9"/>
        <end position="128"/>
    </location>
</feature>
<dbReference type="InterPro" id="IPR029044">
    <property type="entry name" value="Nucleotide-diphossugar_trans"/>
</dbReference>
<gene>
    <name evidence="2" type="ORF">METZ01_LOCUS271870</name>
</gene>
<protein>
    <recommendedName>
        <fullName evidence="1">Glycosyltransferase 2-like domain-containing protein</fullName>
    </recommendedName>
</protein>
<dbReference type="PANTHER" id="PTHR43685:SF2">
    <property type="entry name" value="GLYCOSYLTRANSFERASE 2-LIKE DOMAIN-CONTAINING PROTEIN"/>
    <property type="match status" value="1"/>
</dbReference>
<dbReference type="InterPro" id="IPR001173">
    <property type="entry name" value="Glyco_trans_2-like"/>
</dbReference>
<dbReference type="InterPro" id="IPR050834">
    <property type="entry name" value="Glycosyltransf_2"/>
</dbReference>
<sequence length="132" mass="15020">MPSISPIVSVVIPTNNRELLLSRALKSVVDQSYTNWEAIVVDNHSQDNTDEVIYNFGDSRIKLLKIHNKGIIAASRNLGIKAACGDWIAFLDSDDWWSPIKLERSLQFLNSGADIVYHDLFIVKNKKQKYFL</sequence>
<evidence type="ECO:0000313" key="2">
    <source>
        <dbReference type="EMBL" id="SVC19016.1"/>
    </source>
</evidence>
<dbReference type="Pfam" id="PF00535">
    <property type="entry name" value="Glycos_transf_2"/>
    <property type="match status" value="1"/>
</dbReference>